<accession>A0A923RMR4</accession>
<dbReference type="SMART" id="SM01133">
    <property type="entry name" value="DeoC"/>
    <property type="match status" value="1"/>
</dbReference>
<keyword evidence="3 7" id="KW-0456">Lyase</keyword>
<dbReference type="EMBL" id="JACOOR010000007">
    <property type="protein sequence ID" value="MBC5660549.1"/>
    <property type="molecule type" value="Genomic_DNA"/>
</dbReference>
<feature type="active site" description="Proton donor/acceptor" evidence="7">
    <location>
        <position position="187"/>
    </location>
</feature>
<dbReference type="InterPro" id="IPR013785">
    <property type="entry name" value="Aldolase_TIM"/>
</dbReference>
<dbReference type="GO" id="GO:0009264">
    <property type="term" value="P:deoxyribonucleotide catabolic process"/>
    <property type="evidence" value="ECO:0007669"/>
    <property type="project" value="UniProtKB-UniRule"/>
</dbReference>
<comment type="caution">
    <text evidence="8">The sequence shown here is derived from an EMBL/GenBank/DDBJ whole genome shotgun (WGS) entry which is preliminary data.</text>
</comment>
<dbReference type="AlphaFoldDB" id="A0A923RMR4"/>
<evidence type="ECO:0000256" key="3">
    <source>
        <dbReference type="ARBA" id="ARBA00023239"/>
    </source>
</evidence>
<dbReference type="Proteomes" id="UP000649345">
    <property type="component" value="Unassembled WGS sequence"/>
</dbReference>
<evidence type="ECO:0000313" key="9">
    <source>
        <dbReference type="Proteomes" id="UP000649345"/>
    </source>
</evidence>
<feature type="active site" description="Schiff-base intermediate with acetaldehyde" evidence="7">
    <location>
        <position position="158"/>
    </location>
</feature>
<dbReference type="GO" id="GO:0004139">
    <property type="term" value="F:deoxyribose-phosphate aldolase activity"/>
    <property type="evidence" value="ECO:0007669"/>
    <property type="project" value="UniProtKB-UniRule"/>
</dbReference>
<evidence type="ECO:0000256" key="1">
    <source>
        <dbReference type="ARBA" id="ARBA00010936"/>
    </source>
</evidence>
<comment type="catalytic activity">
    <reaction evidence="5 7">
        <text>2-deoxy-D-ribose 5-phosphate = D-glyceraldehyde 3-phosphate + acetaldehyde</text>
        <dbReference type="Rhea" id="RHEA:12821"/>
        <dbReference type="ChEBI" id="CHEBI:15343"/>
        <dbReference type="ChEBI" id="CHEBI:59776"/>
        <dbReference type="ChEBI" id="CHEBI:62877"/>
        <dbReference type="EC" id="4.1.2.4"/>
    </reaction>
</comment>
<keyword evidence="9" id="KW-1185">Reference proteome</keyword>
<dbReference type="FunFam" id="3.20.20.70:FF:000044">
    <property type="entry name" value="Deoxyribose-phosphate aldolase"/>
    <property type="match status" value="1"/>
</dbReference>
<dbReference type="Pfam" id="PF01791">
    <property type="entry name" value="DeoC"/>
    <property type="match status" value="1"/>
</dbReference>
<dbReference type="GO" id="GO:0016052">
    <property type="term" value="P:carbohydrate catabolic process"/>
    <property type="evidence" value="ECO:0007669"/>
    <property type="project" value="TreeGrafter"/>
</dbReference>
<evidence type="ECO:0000256" key="6">
    <source>
        <dbReference type="ARBA" id="ARBA00056337"/>
    </source>
</evidence>
<dbReference type="PANTHER" id="PTHR10889">
    <property type="entry name" value="DEOXYRIBOSE-PHOSPHATE ALDOLASE"/>
    <property type="match status" value="1"/>
</dbReference>
<dbReference type="NCBIfam" id="TIGR00126">
    <property type="entry name" value="deoC"/>
    <property type="match status" value="1"/>
</dbReference>
<keyword evidence="4 7" id="KW-0704">Schiff base</keyword>
<comment type="subcellular location">
    <subcellularLocation>
        <location evidence="7">Cytoplasm</location>
    </subcellularLocation>
</comment>
<comment type="similarity">
    <text evidence="1 7">Belongs to the DeoC/FbaB aldolase family. DeoC type 1 subfamily.</text>
</comment>
<evidence type="ECO:0000256" key="5">
    <source>
        <dbReference type="ARBA" id="ARBA00048791"/>
    </source>
</evidence>
<organism evidence="8 9">
    <name type="scientific">Anaerosacchariphilus hominis</name>
    <dbReference type="NCBI Taxonomy" id="2763017"/>
    <lineage>
        <taxon>Bacteria</taxon>
        <taxon>Bacillati</taxon>
        <taxon>Bacillota</taxon>
        <taxon>Clostridia</taxon>
        <taxon>Lachnospirales</taxon>
        <taxon>Lachnospiraceae</taxon>
        <taxon>Anaerosacchariphilus</taxon>
    </lineage>
</organism>
<keyword evidence="2 7" id="KW-0963">Cytoplasm</keyword>
<protein>
    <recommendedName>
        <fullName evidence="7">Deoxyribose-phosphate aldolase</fullName>
        <shortName evidence="7">DERA</shortName>
        <ecNumber evidence="7">4.1.2.4</ecNumber>
    </recommendedName>
    <alternativeName>
        <fullName evidence="7">2-deoxy-D-ribose 5-phosphate aldolase</fullName>
    </alternativeName>
    <alternativeName>
        <fullName evidence="7">Phosphodeoxyriboaldolase</fullName>
        <shortName evidence="7">Deoxyriboaldolase</shortName>
    </alternativeName>
</protein>
<dbReference type="InterPro" id="IPR011343">
    <property type="entry name" value="DeoC"/>
</dbReference>
<feature type="active site" description="Proton donor/acceptor" evidence="7">
    <location>
        <position position="95"/>
    </location>
</feature>
<dbReference type="EC" id="4.1.2.4" evidence="7"/>
<evidence type="ECO:0000256" key="7">
    <source>
        <dbReference type="HAMAP-Rule" id="MF_00114"/>
    </source>
</evidence>
<comment type="function">
    <text evidence="6 7">Catalyzes a reversible aldol reaction between acetaldehyde and D-glyceraldehyde 3-phosphate to generate 2-deoxy-D-ribose 5-phosphate.</text>
</comment>
<dbReference type="PIRSF" id="PIRSF001357">
    <property type="entry name" value="DeoC"/>
    <property type="match status" value="1"/>
</dbReference>
<dbReference type="GO" id="GO:0005737">
    <property type="term" value="C:cytoplasm"/>
    <property type="evidence" value="ECO:0007669"/>
    <property type="project" value="UniProtKB-SubCell"/>
</dbReference>
<dbReference type="CDD" id="cd00959">
    <property type="entry name" value="DeoC"/>
    <property type="match status" value="1"/>
</dbReference>
<reference evidence="8" key="1">
    <citation type="submission" date="2020-08" db="EMBL/GenBank/DDBJ databases">
        <title>Genome public.</title>
        <authorList>
            <person name="Liu C."/>
            <person name="Sun Q."/>
        </authorList>
    </citation>
    <scope>NUCLEOTIDE SEQUENCE</scope>
    <source>
        <strain evidence="8">NSJ-68</strain>
    </source>
</reference>
<dbReference type="InterPro" id="IPR028581">
    <property type="entry name" value="DeoC_typeI"/>
</dbReference>
<dbReference type="SUPFAM" id="SSF51569">
    <property type="entry name" value="Aldolase"/>
    <property type="match status" value="1"/>
</dbReference>
<dbReference type="HAMAP" id="MF_00114">
    <property type="entry name" value="DeoC_type1"/>
    <property type="match status" value="1"/>
</dbReference>
<name>A0A923RMR4_9FIRM</name>
<dbReference type="GO" id="GO:0006018">
    <property type="term" value="P:2-deoxyribose 1-phosphate catabolic process"/>
    <property type="evidence" value="ECO:0007669"/>
    <property type="project" value="UniProtKB-UniRule"/>
</dbReference>
<sequence length="222" mass="23958">MSQSYNPEYAKYMDHTVLKPETTRETVKRFCDEAKQYHFASVCINPCHVAYVHEQLKDSGVKTCCVIGFPLGANTTHIKAEEAKEAVANGADEVDMVINIGALKDKNYDYVYEDILAVVNAAHPKAGVKVIIETSALTDEEKVKACELALKANADFVKTSTGFGSGGATVEDIRLMKSVVGDKMSVKASTGINNRAICDAMIEAGAVRMGTSKGIRIVEGTD</sequence>
<evidence type="ECO:0000256" key="4">
    <source>
        <dbReference type="ARBA" id="ARBA00023270"/>
    </source>
</evidence>
<evidence type="ECO:0000256" key="2">
    <source>
        <dbReference type="ARBA" id="ARBA00022490"/>
    </source>
</evidence>
<dbReference type="PANTHER" id="PTHR10889:SF1">
    <property type="entry name" value="DEOXYRIBOSE-PHOSPHATE ALDOLASE"/>
    <property type="match status" value="1"/>
</dbReference>
<comment type="pathway">
    <text evidence="7">Carbohydrate degradation; 2-deoxy-D-ribose 1-phosphate degradation; D-glyceraldehyde 3-phosphate and acetaldehyde from 2-deoxy-alpha-D-ribose 1-phosphate: step 2/2.</text>
</comment>
<dbReference type="RefSeq" id="WP_186873720.1">
    <property type="nucleotide sequence ID" value="NZ_JACOOR010000007.1"/>
</dbReference>
<gene>
    <name evidence="7 8" type="primary">deoC</name>
    <name evidence="8" type="ORF">H8S44_12305</name>
</gene>
<dbReference type="InterPro" id="IPR002915">
    <property type="entry name" value="DeoC/FbaB/LacD_aldolase"/>
</dbReference>
<evidence type="ECO:0000313" key="8">
    <source>
        <dbReference type="EMBL" id="MBC5660549.1"/>
    </source>
</evidence>
<dbReference type="Gene3D" id="3.20.20.70">
    <property type="entry name" value="Aldolase class I"/>
    <property type="match status" value="1"/>
</dbReference>
<proteinExistence type="inferred from homology"/>